<dbReference type="Proteomes" id="UP001201020">
    <property type="component" value="Chromosome"/>
</dbReference>
<dbReference type="InterPro" id="IPR005243">
    <property type="entry name" value="THIRX-like_proc"/>
</dbReference>
<evidence type="ECO:0000313" key="3">
    <source>
        <dbReference type="EMBL" id="UJG41504.1"/>
    </source>
</evidence>
<sequence length="81" mass="9156">MSDKKTIKVIGAGCKKCKLQLDYVKEALAKLNKEDEYEIKYITNVDEIVEEDVFLTPAVKIDNETINEGKVIGINKLVKIL</sequence>
<name>A0A9Y1FM43_9ARCH</name>
<gene>
    <name evidence="3" type="ORF">K9W45_03335</name>
</gene>
<dbReference type="EMBL" id="CP084166">
    <property type="protein sequence ID" value="UJG41504.1"/>
    <property type="molecule type" value="Genomic_DNA"/>
</dbReference>
<feature type="domain" description="Thioredoxin-like fold" evidence="2">
    <location>
        <begin position="6"/>
        <end position="81"/>
    </location>
</feature>
<reference evidence="3" key="1">
    <citation type="journal article" date="2022" name="Nat. Microbiol.">
        <title>Unique mobile elements and scalable gene flow at the prokaryote-eukaryote boundary revealed by circularized Asgard archaea genomes.</title>
        <authorList>
            <person name="Wu F."/>
            <person name="Speth D.R."/>
            <person name="Philosof A."/>
            <person name="Cremiere A."/>
            <person name="Narayanan A."/>
            <person name="Barco R.A."/>
            <person name="Connon S.A."/>
            <person name="Amend J.P."/>
            <person name="Antoshechkin I.A."/>
            <person name="Orphan V.J."/>
        </authorList>
    </citation>
    <scope>NUCLEOTIDE SEQUENCE</scope>
    <source>
        <strain evidence="3">PM71</strain>
    </source>
</reference>
<comment type="similarity">
    <text evidence="1">Belongs to the glutaredoxin family.</text>
</comment>
<dbReference type="InterPro" id="IPR036249">
    <property type="entry name" value="Thioredoxin-like_sf"/>
</dbReference>
<dbReference type="SUPFAM" id="SSF52833">
    <property type="entry name" value="Thioredoxin-like"/>
    <property type="match status" value="1"/>
</dbReference>
<dbReference type="PANTHER" id="PTHR36450:SF1">
    <property type="entry name" value="THIOREDOXIN"/>
    <property type="match status" value="1"/>
</dbReference>
<dbReference type="Pfam" id="PF13192">
    <property type="entry name" value="Thioredoxin_3"/>
    <property type="match status" value="1"/>
</dbReference>
<dbReference type="InterPro" id="IPR012336">
    <property type="entry name" value="Thioredoxin-like_fold"/>
</dbReference>
<accession>A0A9Y1FM43</accession>
<dbReference type="Gene3D" id="3.40.30.10">
    <property type="entry name" value="Glutaredoxin"/>
    <property type="match status" value="1"/>
</dbReference>
<dbReference type="PANTHER" id="PTHR36450">
    <property type="entry name" value="THIOREDOXIN"/>
    <property type="match status" value="1"/>
</dbReference>
<evidence type="ECO:0000259" key="2">
    <source>
        <dbReference type="Pfam" id="PF13192"/>
    </source>
</evidence>
<evidence type="ECO:0000256" key="1">
    <source>
        <dbReference type="ARBA" id="ARBA00007787"/>
    </source>
</evidence>
<protein>
    <submittedName>
        <fullName evidence="3">Thioredoxin family protein</fullName>
    </submittedName>
</protein>
<proteinExistence type="inferred from homology"/>
<organism evidence="3">
    <name type="scientific">Candidatus Heimdallarchaeum aukensis</name>
    <dbReference type="NCBI Taxonomy" id="2876573"/>
    <lineage>
        <taxon>Archaea</taxon>
        <taxon>Promethearchaeati</taxon>
        <taxon>Candidatus Heimdallarchaeota</taxon>
        <taxon>Candidatus Heimdallarchaeia (ex Rinke et al. 2021) (nom. nud.)</taxon>
        <taxon>Candidatus Heimdallarchaeales</taxon>
        <taxon>Candidatus Heimdallarchaeaceae</taxon>
        <taxon>Candidatus Heimdallarchaeum</taxon>
    </lineage>
</organism>
<dbReference type="AlphaFoldDB" id="A0A9Y1FM43"/>